<evidence type="ECO:0000313" key="1">
    <source>
        <dbReference type="EMBL" id="WZW99340.1"/>
    </source>
</evidence>
<sequence>MSQDFEYVTIGPSDEFSVGTSPDGEPGILIEQTAFEEPDRWLCFGEGFDDVRRMRELAAALHDLAARAERGEWRTA</sequence>
<gene>
    <name evidence="1" type="ORF">PCC79_03840</name>
</gene>
<dbReference type="Proteomes" id="UP001434337">
    <property type="component" value="Chromosome"/>
</dbReference>
<evidence type="ECO:0000313" key="2">
    <source>
        <dbReference type="Proteomes" id="UP001434337"/>
    </source>
</evidence>
<name>A0ABZ3C984_9ACTN</name>
<dbReference type="RefSeq" id="WP_232550274.1">
    <property type="nucleotide sequence ID" value="NZ_CP115965.1"/>
</dbReference>
<dbReference type="EMBL" id="CP115965">
    <property type="protein sequence ID" value="WZW99340.1"/>
    <property type="molecule type" value="Genomic_DNA"/>
</dbReference>
<proteinExistence type="predicted"/>
<accession>A0ABZ3C984</accession>
<protein>
    <submittedName>
        <fullName evidence="1">Uncharacterized protein</fullName>
    </submittedName>
</protein>
<keyword evidence="2" id="KW-1185">Reference proteome</keyword>
<reference evidence="1 2" key="1">
    <citation type="journal article" date="2023" name="Environ Microbiome">
        <title>A coral-associated actinobacterium mitigates coral bleaching under heat stress.</title>
        <authorList>
            <person name="Li J."/>
            <person name="Zou Y."/>
            <person name="Li Q."/>
            <person name="Zhang J."/>
            <person name="Bourne D.G."/>
            <person name="Lyu Y."/>
            <person name="Liu C."/>
            <person name="Zhang S."/>
        </authorList>
    </citation>
    <scope>NUCLEOTIDE SEQUENCE [LARGE SCALE GENOMIC DNA]</scope>
    <source>
        <strain evidence="1 2">SCSIO 13291</strain>
    </source>
</reference>
<organism evidence="1 2">
    <name type="scientific">Propioniciclava soli</name>
    <dbReference type="NCBI Taxonomy" id="2775081"/>
    <lineage>
        <taxon>Bacteria</taxon>
        <taxon>Bacillati</taxon>
        <taxon>Actinomycetota</taxon>
        <taxon>Actinomycetes</taxon>
        <taxon>Propionibacteriales</taxon>
        <taxon>Propionibacteriaceae</taxon>
        <taxon>Propioniciclava</taxon>
    </lineage>
</organism>